<organism evidence="2 3">
    <name type="scientific">Ensete ventricosum</name>
    <name type="common">Abyssinian banana</name>
    <name type="synonym">Musa ensete</name>
    <dbReference type="NCBI Taxonomy" id="4639"/>
    <lineage>
        <taxon>Eukaryota</taxon>
        <taxon>Viridiplantae</taxon>
        <taxon>Streptophyta</taxon>
        <taxon>Embryophyta</taxon>
        <taxon>Tracheophyta</taxon>
        <taxon>Spermatophyta</taxon>
        <taxon>Magnoliopsida</taxon>
        <taxon>Liliopsida</taxon>
        <taxon>Zingiberales</taxon>
        <taxon>Musaceae</taxon>
        <taxon>Ensete</taxon>
    </lineage>
</organism>
<dbReference type="Proteomes" id="UP000287651">
    <property type="component" value="Unassembled WGS sequence"/>
</dbReference>
<protein>
    <submittedName>
        <fullName evidence="2">Uncharacterized protein</fullName>
    </submittedName>
</protein>
<comment type="caution">
    <text evidence="2">The sequence shown here is derived from an EMBL/GenBank/DDBJ whole genome shotgun (WGS) entry which is preliminary data.</text>
</comment>
<sequence>MHPPRFPNSGIRAKVFVRKISYCYVFITKAARKEGGRPRLGPLQGYLATRKGAACYSQGQPVGAALVGKSVARKSCHLWAEAPPARAASYRQQGQRHPKPVRKGATPVEVSPAGAEPAVGAVTSEQGSCADDSDVDAEGAKGLEHSF</sequence>
<dbReference type="EMBL" id="AMZH03004112">
    <property type="protein sequence ID" value="RRT70154.1"/>
    <property type="molecule type" value="Genomic_DNA"/>
</dbReference>
<evidence type="ECO:0000256" key="1">
    <source>
        <dbReference type="SAM" id="MobiDB-lite"/>
    </source>
</evidence>
<dbReference type="AlphaFoldDB" id="A0A427A1R3"/>
<feature type="region of interest" description="Disordered" evidence="1">
    <location>
        <begin position="87"/>
        <end position="147"/>
    </location>
</feature>
<proteinExistence type="predicted"/>
<evidence type="ECO:0000313" key="3">
    <source>
        <dbReference type="Proteomes" id="UP000287651"/>
    </source>
</evidence>
<name>A0A427A1R3_ENSVE</name>
<evidence type="ECO:0000313" key="2">
    <source>
        <dbReference type="EMBL" id="RRT70154.1"/>
    </source>
</evidence>
<gene>
    <name evidence="2" type="ORF">B296_00015008</name>
</gene>
<reference evidence="2 3" key="1">
    <citation type="journal article" date="2014" name="Agronomy (Basel)">
        <title>A Draft Genome Sequence for Ensete ventricosum, the Drought-Tolerant Tree Against Hunger.</title>
        <authorList>
            <person name="Harrison J."/>
            <person name="Moore K.A."/>
            <person name="Paszkiewicz K."/>
            <person name="Jones T."/>
            <person name="Grant M."/>
            <person name="Ambacheew D."/>
            <person name="Muzemil S."/>
            <person name="Studholme D.J."/>
        </authorList>
    </citation>
    <scope>NUCLEOTIDE SEQUENCE [LARGE SCALE GENOMIC DNA]</scope>
</reference>
<feature type="compositionally biased region" description="Basic and acidic residues" evidence="1">
    <location>
        <begin position="138"/>
        <end position="147"/>
    </location>
</feature>
<accession>A0A427A1R3</accession>